<feature type="compositionally biased region" description="Polar residues" evidence="6">
    <location>
        <begin position="8"/>
        <end position="19"/>
    </location>
</feature>
<keyword evidence="5" id="KW-0539">Nucleus</keyword>
<keyword evidence="2" id="KW-0479">Metal-binding</keyword>
<dbReference type="InterPro" id="IPR036047">
    <property type="entry name" value="F-box-like_dom_sf"/>
</dbReference>
<evidence type="ECO:0000313" key="9">
    <source>
        <dbReference type="EMBL" id="KXN75015.1"/>
    </source>
</evidence>
<dbReference type="InterPro" id="IPR003347">
    <property type="entry name" value="JmjC_dom"/>
</dbReference>
<evidence type="ECO:0000256" key="4">
    <source>
        <dbReference type="ARBA" id="ARBA00023004"/>
    </source>
</evidence>
<dbReference type="SUPFAM" id="SSF81383">
    <property type="entry name" value="F-box domain"/>
    <property type="match status" value="1"/>
</dbReference>
<feature type="compositionally biased region" description="Gly residues" evidence="6">
    <location>
        <begin position="478"/>
        <end position="488"/>
    </location>
</feature>
<evidence type="ECO:0000259" key="8">
    <source>
        <dbReference type="PROSITE" id="PS51184"/>
    </source>
</evidence>
<dbReference type="Gene3D" id="1.20.1280.50">
    <property type="match status" value="1"/>
</dbReference>
<evidence type="ECO:0000256" key="1">
    <source>
        <dbReference type="ARBA" id="ARBA00004123"/>
    </source>
</evidence>
<dbReference type="GO" id="GO:0016491">
    <property type="term" value="F:oxidoreductase activity"/>
    <property type="evidence" value="ECO:0007669"/>
    <property type="project" value="UniProtKB-KW"/>
</dbReference>
<proteinExistence type="predicted"/>
<keyword evidence="3" id="KW-0560">Oxidoreductase</keyword>
<evidence type="ECO:0000256" key="5">
    <source>
        <dbReference type="ARBA" id="ARBA00023242"/>
    </source>
</evidence>
<dbReference type="Proteomes" id="UP000070444">
    <property type="component" value="Unassembled WGS sequence"/>
</dbReference>
<dbReference type="InterPro" id="IPR001810">
    <property type="entry name" value="F-box_dom"/>
</dbReference>
<dbReference type="SUPFAM" id="SSF51197">
    <property type="entry name" value="Clavaminate synthase-like"/>
    <property type="match status" value="1"/>
</dbReference>
<comment type="subcellular location">
    <subcellularLocation>
        <location evidence="1">Nucleus</location>
    </subcellularLocation>
</comment>
<sequence>MTELEPQPQLNNNSENIDSVDNVTVADTKKDKTTSLPPHPLGVKPMGNIYFDKFEPNFDSKVRERGLGALSAFDDNFILELLNLLEAKDLVNLMQVSKPFYIFSNNNETWKQLVISLKGGKFNFKKNWKYTYYSLVNENFNVKEVKSPEFKLKNFYSDILYQPWVCTTTPLDKFLTRDNIPRRSGLSVEEFINEFEKPNKPVIITDVVTKWPGFGKWNDTYLREKFGDVVFRAEAIDITLNDYLDYAKQNQDESPIYLFDKKFGENCPSMLEDFSVPEYFNEDLFSLLGAQRPDYRWIIIGPKRSGSTFHKDPNSTSAWNAVLTGSKFWIMFPPEVPPPGVFTNQDESEVTSPVSIMEWFLNFHKYCKKWEVKPIQGVCKAGEVIFVPNGWWHLVVNLEDSIALTQNYVSSQNIPNVLKFLRDKKDQVSGCELGESLFDKFSKVYETKNPELVEKIREEGRKKNEKSSWENLTQEANNGGGFSFGFNF</sequence>
<dbReference type="STRING" id="796925.A0A137PJ58"/>
<dbReference type="EMBL" id="KQ964418">
    <property type="protein sequence ID" value="KXN75015.1"/>
    <property type="molecule type" value="Genomic_DNA"/>
</dbReference>
<evidence type="ECO:0000256" key="2">
    <source>
        <dbReference type="ARBA" id="ARBA00022723"/>
    </source>
</evidence>
<dbReference type="InterPro" id="IPR050910">
    <property type="entry name" value="JMJD6_ArgDemeth/LysHydrox"/>
</dbReference>
<dbReference type="Gene3D" id="2.60.120.650">
    <property type="entry name" value="Cupin"/>
    <property type="match status" value="1"/>
</dbReference>
<keyword evidence="4" id="KW-0408">Iron</keyword>
<dbReference type="FunFam" id="2.60.120.650:FF:000045">
    <property type="entry name" value="F-box protein At1g78280"/>
    <property type="match status" value="1"/>
</dbReference>
<dbReference type="OMA" id="WPAYKNW"/>
<feature type="region of interest" description="Disordered" evidence="6">
    <location>
        <begin position="1"/>
        <end position="22"/>
    </location>
</feature>
<dbReference type="GO" id="GO:0005634">
    <property type="term" value="C:nucleus"/>
    <property type="evidence" value="ECO:0007669"/>
    <property type="project" value="UniProtKB-SubCell"/>
</dbReference>
<dbReference type="SMART" id="SM00558">
    <property type="entry name" value="JmjC"/>
    <property type="match status" value="1"/>
</dbReference>
<reference evidence="9 10" key="1">
    <citation type="journal article" date="2015" name="Genome Biol. Evol.">
        <title>Phylogenomic analyses indicate that early fungi evolved digesting cell walls of algal ancestors of land plants.</title>
        <authorList>
            <person name="Chang Y."/>
            <person name="Wang S."/>
            <person name="Sekimoto S."/>
            <person name="Aerts A.L."/>
            <person name="Choi C."/>
            <person name="Clum A."/>
            <person name="LaButti K.M."/>
            <person name="Lindquist E.A."/>
            <person name="Yee Ngan C."/>
            <person name="Ohm R.A."/>
            <person name="Salamov A.A."/>
            <person name="Grigoriev I.V."/>
            <person name="Spatafora J.W."/>
            <person name="Berbee M.L."/>
        </authorList>
    </citation>
    <scope>NUCLEOTIDE SEQUENCE [LARGE SCALE GENOMIC DNA]</scope>
    <source>
        <strain evidence="9 10">NRRL 28638</strain>
    </source>
</reference>
<feature type="domain" description="F-box" evidence="7">
    <location>
        <begin position="67"/>
        <end position="113"/>
    </location>
</feature>
<keyword evidence="10" id="KW-1185">Reference proteome</keyword>
<dbReference type="AlphaFoldDB" id="A0A137PJ58"/>
<feature type="region of interest" description="Disordered" evidence="6">
    <location>
        <begin position="464"/>
        <end position="488"/>
    </location>
</feature>
<evidence type="ECO:0000256" key="3">
    <source>
        <dbReference type="ARBA" id="ARBA00023002"/>
    </source>
</evidence>
<dbReference type="OrthoDB" id="424465at2759"/>
<dbReference type="InterPro" id="IPR041667">
    <property type="entry name" value="Cupin_8"/>
</dbReference>
<dbReference type="GO" id="GO:0046872">
    <property type="term" value="F:metal ion binding"/>
    <property type="evidence" value="ECO:0007669"/>
    <property type="project" value="UniProtKB-KW"/>
</dbReference>
<evidence type="ECO:0000256" key="6">
    <source>
        <dbReference type="SAM" id="MobiDB-lite"/>
    </source>
</evidence>
<dbReference type="PANTHER" id="PTHR12480:SF21">
    <property type="entry name" value="JMJC DOMAIN-CONTAINING PROTEIN 8"/>
    <property type="match status" value="1"/>
</dbReference>
<protein>
    <submittedName>
        <fullName evidence="9">Clavaminate synthase-like protein</fullName>
    </submittedName>
</protein>
<organism evidence="9 10">
    <name type="scientific">Conidiobolus coronatus (strain ATCC 28846 / CBS 209.66 / NRRL 28638)</name>
    <name type="common">Delacroixia coronata</name>
    <dbReference type="NCBI Taxonomy" id="796925"/>
    <lineage>
        <taxon>Eukaryota</taxon>
        <taxon>Fungi</taxon>
        <taxon>Fungi incertae sedis</taxon>
        <taxon>Zoopagomycota</taxon>
        <taxon>Entomophthoromycotina</taxon>
        <taxon>Entomophthoromycetes</taxon>
        <taxon>Entomophthorales</taxon>
        <taxon>Ancylistaceae</taxon>
        <taxon>Conidiobolus</taxon>
    </lineage>
</organism>
<evidence type="ECO:0000313" key="10">
    <source>
        <dbReference type="Proteomes" id="UP000070444"/>
    </source>
</evidence>
<dbReference type="Pfam" id="PF13621">
    <property type="entry name" value="Cupin_8"/>
    <property type="match status" value="1"/>
</dbReference>
<dbReference type="PROSITE" id="PS51184">
    <property type="entry name" value="JMJC"/>
    <property type="match status" value="1"/>
</dbReference>
<accession>A0A137PJ58</accession>
<dbReference type="GO" id="GO:0000987">
    <property type="term" value="F:cis-regulatory region sequence-specific DNA binding"/>
    <property type="evidence" value="ECO:0007669"/>
    <property type="project" value="TreeGrafter"/>
</dbReference>
<dbReference type="PANTHER" id="PTHR12480">
    <property type="entry name" value="ARGININE DEMETHYLASE AND LYSYL-HYDROXYLASE JMJD"/>
    <property type="match status" value="1"/>
</dbReference>
<gene>
    <name evidence="9" type="ORF">CONCODRAFT_76536</name>
</gene>
<evidence type="ECO:0000259" key="7">
    <source>
        <dbReference type="PROSITE" id="PS50181"/>
    </source>
</evidence>
<name>A0A137PJ58_CONC2</name>
<feature type="domain" description="JmjC" evidence="8">
    <location>
        <begin position="265"/>
        <end position="425"/>
    </location>
</feature>
<dbReference type="PROSITE" id="PS50181">
    <property type="entry name" value="FBOX"/>
    <property type="match status" value="1"/>
</dbReference>